<feature type="compositionally biased region" description="Polar residues" evidence="1">
    <location>
        <begin position="20"/>
        <end position="31"/>
    </location>
</feature>
<evidence type="ECO:0000313" key="2">
    <source>
        <dbReference type="EMBL" id="EER48115.1"/>
    </source>
</evidence>
<organism evidence="2 3">
    <name type="scientific">Actinobacillus minor NM305</name>
    <dbReference type="NCBI Taxonomy" id="637911"/>
    <lineage>
        <taxon>Bacteria</taxon>
        <taxon>Pseudomonadati</taxon>
        <taxon>Pseudomonadota</taxon>
        <taxon>Gammaproteobacteria</taxon>
        <taxon>Pasteurellales</taxon>
        <taxon>Pasteurellaceae</taxon>
        <taxon>Actinobacillus</taxon>
    </lineage>
</organism>
<evidence type="ECO:0000256" key="1">
    <source>
        <dbReference type="SAM" id="MobiDB-lite"/>
    </source>
</evidence>
<dbReference type="Proteomes" id="UP000005532">
    <property type="component" value="Unassembled WGS sequence"/>
</dbReference>
<dbReference type="AlphaFoldDB" id="C5RZ01"/>
<name>C5RZ01_9PAST</name>
<gene>
    <name evidence="2" type="ORF">AM305_04648</name>
</gene>
<sequence>LRLEAKSGSGVRGETYFAPTKNNTGIKQRGI</sequence>
<dbReference type="EMBL" id="ACQL01000025">
    <property type="protein sequence ID" value="EER48115.1"/>
    <property type="molecule type" value="Genomic_DNA"/>
</dbReference>
<feature type="non-terminal residue" evidence="2">
    <location>
        <position position="1"/>
    </location>
</feature>
<comment type="caution">
    <text evidence="2">The sequence shown here is derived from an EMBL/GenBank/DDBJ whole genome shotgun (WGS) entry which is preliminary data.</text>
</comment>
<accession>C5RZ01</accession>
<evidence type="ECO:0000313" key="3">
    <source>
        <dbReference type="Proteomes" id="UP000005532"/>
    </source>
</evidence>
<proteinExistence type="predicted"/>
<feature type="region of interest" description="Disordered" evidence="1">
    <location>
        <begin position="1"/>
        <end position="31"/>
    </location>
</feature>
<protein>
    <submittedName>
        <fullName evidence="2">Uncharacterized protein</fullName>
    </submittedName>
</protein>
<reference evidence="2 3" key="1">
    <citation type="journal article" date="2010" name="Vet. Microbiol.">
        <title>Production of haemolysins by strains of the Actinobacillus minor/porcitonsillarum complex.</title>
        <authorList>
            <person name="Arya G."/>
            <person name="Niven D.F."/>
        </authorList>
    </citation>
    <scope>NUCLEOTIDE SEQUENCE [LARGE SCALE GENOMIC DNA]</scope>
    <source>
        <strain evidence="2 3">NM305</strain>
    </source>
</reference>